<name>A0A9N7V4Q5_PLEPL</name>
<evidence type="ECO:0000313" key="3">
    <source>
        <dbReference type="Proteomes" id="UP001153269"/>
    </source>
</evidence>
<keyword evidence="1" id="KW-1133">Transmembrane helix</keyword>
<dbReference type="EMBL" id="CADEAL010002779">
    <property type="protein sequence ID" value="CAB1442122.1"/>
    <property type="molecule type" value="Genomic_DNA"/>
</dbReference>
<comment type="caution">
    <text evidence="2">The sequence shown here is derived from an EMBL/GenBank/DDBJ whole genome shotgun (WGS) entry which is preliminary data.</text>
</comment>
<keyword evidence="3" id="KW-1185">Reference proteome</keyword>
<proteinExistence type="predicted"/>
<sequence length="206" mass="23317">MSGDWDEDLCKKALVLVEELCFNSPRGYSQSERCQEFTYMLRGRNRLDTEISVSLLSVIVTFCGIVLLSVSLFVSWKLCWLPWRDKEGGGLSLTSGLLPGSAGVGSLEARGGRRSCRLCCRGRRATPRPRSTPHWASRASTTPTSLTWWGWRGGKWDVWLVGHKRPRSIPTWTWTPTPTTQVRKVADIRHYQYQCDCEALADNFSS</sequence>
<accession>A0A9N7V4Q5</accession>
<organism evidence="2 3">
    <name type="scientific">Pleuronectes platessa</name>
    <name type="common">European plaice</name>
    <dbReference type="NCBI Taxonomy" id="8262"/>
    <lineage>
        <taxon>Eukaryota</taxon>
        <taxon>Metazoa</taxon>
        <taxon>Chordata</taxon>
        <taxon>Craniata</taxon>
        <taxon>Vertebrata</taxon>
        <taxon>Euteleostomi</taxon>
        <taxon>Actinopterygii</taxon>
        <taxon>Neopterygii</taxon>
        <taxon>Teleostei</taxon>
        <taxon>Neoteleostei</taxon>
        <taxon>Acanthomorphata</taxon>
        <taxon>Carangaria</taxon>
        <taxon>Pleuronectiformes</taxon>
        <taxon>Pleuronectoidei</taxon>
        <taxon>Pleuronectidae</taxon>
        <taxon>Pleuronectes</taxon>
    </lineage>
</organism>
<dbReference type="AlphaFoldDB" id="A0A9N7V4Q5"/>
<evidence type="ECO:0000313" key="2">
    <source>
        <dbReference type="EMBL" id="CAB1442122.1"/>
    </source>
</evidence>
<evidence type="ECO:0000256" key="1">
    <source>
        <dbReference type="SAM" id="Phobius"/>
    </source>
</evidence>
<feature type="transmembrane region" description="Helical" evidence="1">
    <location>
        <begin position="51"/>
        <end position="76"/>
    </location>
</feature>
<dbReference type="Proteomes" id="UP001153269">
    <property type="component" value="Unassembled WGS sequence"/>
</dbReference>
<keyword evidence="1" id="KW-0472">Membrane</keyword>
<gene>
    <name evidence="2" type="ORF">PLEPLA_LOCUS29824</name>
</gene>
<reference evidence="2" key="1">
    <citation type="submission" date="2020-03" db="EMBL/GenBank/DDBJ databases">
        <authorList>
            <person name="Weist P."/>
        </authorList>
    </citation>
    <scope>NUCLEOTIDE SEQUENCE</scope>
</reference>
<keyword evidence="1" id="KW-0812">Transmembrane</keyword>
<protein>
    <submittedName>
        <fullName evidence="2">Uncharacterized protein</fullName>
    </submittedName>
</protein>